<evidence type="ECO:0000256" key="6">
    <source>
        <dbReference type="ARBA" id="ARBA00023136"/>
    </source>
</evidence>
<feature type="transmembrane region" description="Helical" evidence="7">
    <location>
        <begin position="124"/>
        <end position="144"/>
    </location>
</feature>
<sequence length="174" mass="18791">MQYLMRVVGSSDCVLFYYVNNKVKCSILDKLMPFITSLGGATFTVLSCLILMLWGENELRLAASRAAIALATSFSIGYFLKKIFSRPRPYQVLPGAHTGAKVFKDYAFPSGHTTAGFSLAVSYALVYPSLTVPLVLSAVLVGISRIYLGQHYPTDVLAGGLLGTLTAVITNIVL</sequence>
<evidence type="ECO:0000256" key="7">
    <source>
        <dbReference type="SAM" id="Phobius"/>
    </source>
</evidence>
<keyword evidence="5 7" id="KW-1133">Transmembrane helix</keyword>
<dbReference type="GO" id="GO:0005886">
    <property type="term" value="C:plasma membrane"/>
    <property type="evidence" value="ECO:0007669"/>
    <property type="project" value="UniProtKB-SubCell"/>
</dbReference>
<feature type="transmembrane region" description="Helical" evidence="7">
    <location>
        <begin position="61"/>
        <end position="80"/>
    </location>
</feature>
<keyword evidence="6 7" id="KW-0472">Membrane</keyword>
<reference evidence="9 10" key="1">
    <citation type="journal article" date="2019" name="Front. Microbiol.">
        <title>Thermoanaerosceptrum fracticalcis gen. nov. sp. nov., a Novel Fumarate-Fermenting Microorganism From a Deep Fractured Carbonate Aquifer of the US Great Basin.</title>
        <authorList>
            <person name="Hamilton-Brehm S.D."/>
            <person name="Stewart L.E."/>
            <person name="Zavarin M."/>
            <person name="Caldwell M."/>
            <person name="Lawson P.A."/>
            <person name="Onstott T.C."/>
            <person name="Grzymski J."/>
            <person name="Neveux I."/>
            <person name="Lollar B.S."/>
            <person name="Russell C.E."/>
            <person name="Moser D.P."/>
        </authorList>
    </citation>
    <scope>NUCLEOTIDE SEQUENCE [LARGE SCALE GENOMIC DNA]</scope>
    <source>
        <strain evidence="9 10">DRI-13</strain>
    </source>
</reference>
<keyword evidence="10" id="KW-1185">Reference proteome</keyword>
<comment type="subcellular location">
    <subcellularLocation>
        <location evidence="1">Cell membrane</location>
        <topology evidence="1">Multi-pass membrane protein</topology>
    </subcellularLocation>
</comment>
<dbReference type="Gene3D" id="1.20.144.10">
    <property type="entry name" value="Phosphatidic acid phosphatase type 2/haloperoxidase"/>
    <property type="match status" value="2"/>
</dbReference>
<dbReference type="GO" id="GO:0016787">
    <property type="term" value="F:hydrolase activity"/>
    <property type="evidence" value="ECO:0007669"/>
    <property type="project" value="UniProtKB-KW"/>
</dbReference>
<feature type="domain" description="Phosphatidic acid phosphatase type 2/haloperoxidase" evidence="8">
    <location>
        <begin position="63"/>
        <end position="171"/>
    </location>
</feature>
<protein>
    <submittedName>
        <fullName evidence="9">Phosphatase PAP2 family protein</fullName>
    </submittedName>
</protein>
<dbReference type="EMBL" id="CP045798">
    <property type="protein sequence ID" value="QNB47510.1"/>
    <property type="molecule type" value="Genomic_DNA"/>
</dbReference>
<keyword evidence="4" id="KW-0378">Hydrolase</keyword>
<evidence type="ECO:0000256" key="4">
    <source>
        <dbReference type="ARBA" id="ARBA00022801"/>
    </source>
</evidence>
<dbReference type="SUPFAM" id="SSF48317">
    <property type="entry name" value="Acid phosphatase/Vanadium-dependent haloperoxidase"/>
    <property type="match status" value="1"/>
</dbReference>
<dbReference type="PANTHER" id="PTHR14969:SF62">
    <property type="entry name" value="DECAPRENYLPHOSPHORYL-5-PHOSPHORIBOSE PHOSPHATASE RV3807C-RELATED"/>
    <property type="match status" value="1"/>
</dbReference>
<evidence type="ECO:0000256" key="2">
    <source>
        <dbReference type="ARBA" id="ARBA00022475"/>
    </source>
</evidence>
<dbReference type="PANTHER" id="PTHR14969">
    <property type="entry name" value="SPHINGOSINE-1-PHOSPHATE PHOSPHOHYDROLASE"/>
    <property type="match status" value="1"/>
</dbReference>
<dbReference type="InterPro" id="IPR000326">
    <property type="entry name" value="PAP2/HPO"/>
</dbReference>
<dbReference type="Proteomes" id="UP000515847">
    <property type="component" value="Chromosome"/>
</dbReference>
<accession>A0A7G6E606</accession>
<dbReference type="Pfam" id="PF01569">
    <property type="entry name" value="PAP2"/>
    <property type="match status" value="1"/>
</dbReference>
<name>A0A7G6E606_THEFR</name>
<feature type="transmembrane region" description="Helical" evidence="7">
    <location>
        <begin position="156"/>
        <end position="173"/>
    </location>
</feature>
<dbReference type="SMART" id="SM00014">
    <property type="entry name" value="acidPPc"/>
    <property type="match status" value="1"/>
</dbReference>
<organism evidence="9 10">
    <name type="scientific">Thermanaerosceptrum fracticalcis</name>
    <dbReference type="NCBI Taxonomy" id="1712410"/>
    <lineage>
        <taxon>Bacteria</taxon>
        <taxon>Bacillati</taxon>
        <taxon>Bacillota</taxon>
        <taxon>Clostridia</taxon>
        <taxon>Eubacteriales</taxon>
        <taxon>Peptococcaceae</taxon>
        <taxon>Thermanaerosceptrum</taxon>
    </lineage>
</organism>
<gene>
    <name evidence="9" type="ORF">BR63_15200</name>
</gene>
<dbReference type="InterPro" id="IPR036938">
    <property type="entry name" value="PAP2/HPO_sf"/>
</dbReference>
<proteinExistence type="predicted"/>
<evidence type="ECO:0000256" key="3">
    <source>
        <dbReference type="ARBA" id="ARBA00022692"/>
    </source>
</evidence>
<feature type="transmembrane region" description="Helical" evidence="7">
    <location>
        <begin position="31"/>
        <end position="55"/>
    </location>
</feature>
<dbReference type="OrthoDB" id="9789113at2"/>
<dbReference type="KEGG" id="tfr:BR63_15200"/>
<evidence type="ECO:0000313" key="10">
    <source>
        <dbReference type="Proteomes" id="UP000515847"/>
    </source>
</evidence>
<keyword evidence="3 7" id="KW-0812">Transmembrane</keyword>
<evidence type="ECO:0000259" key="8">
    <source>
        <dbReference type="SMART" id="SM00014"/>
    </source>
</evidence>
<evidence type="ECO:0000313" key="9">
    <source>
        <dbReference type="EMBL" id="QNB47510.1"/>
    </source>
</evidence>
<evidence type="ECO:0000256" key="5">
    <source>
        <dbReference type="ARBA" id="ARBA00022989"/>
    </source>
</evidence>
<dbReference type="AlphaFoldDB" id="A0A7G6E606"/>
<dbReference type="RefSeq" id="WP_034423464.1">
    <property type="nucleotide sequence ID" value="NZ_CP045798.1"/>
</dbReference>
<keyword evidence="2" id="KW-1003">Cell membrane</keyword>
<evidence type="ECO:0000256" key="1">
    <source>
        <dbReference type="ARBA" id="ARBA00004651"/>
    </source>
</evidence>